<accession>A0A3G9JEF2</accession>
<keyword evidence="5 8" id="KW-0449">Lipoprotein</keyword>
<dbReference type="PROSITE" id="PS51257">
    <property type="entry name" value="PROKAR_LIPOPROTEIN"/>
    <property type="match status" value="1"/>
</dbReference>
<keyword evidence="3" id="KW-0472">Membrane</keyword>
<dbReference type="KEGG" id="pbk:Back11_37330"/>
<dbReference type="OrthoDB" id="2649544at2"/>
<dbReference type="InterPro" id="IPR050490">
    <property type="entry name" value="Bact_solute-bd_prot1"/>
</dbReference>
<name>A0A3G9JEF2_9BACL</name>
<evidence type="ECO:0000256" key="3">
    <source>
        <dbReference type="ARBA" id="ARBA00023136"/>
    </source>
</evidence>
<proteinExistence type="predicted"/>
<keyword evidence="4" id="KW-0564">Palmitate</keyword>
<evidence type="ECO:0000313" key="9">
    <source>
        <dbReference type="Proteomes" id="UP000275368"/>
    </source>
</evidence>
<keyword evidence="9" id="KW-1185">Reference proteome</keyword>
<dbReference type="PANTHER" id="PTHR43649:SF33">
    <property type="entry name" value="POLYGALACTURONAN_RHAMNOGALACTURONAN-BINDING PROTEIN YTCQ"/>
    <property type="match status" value="1"/>
</dbReference>
<gene>
    <name evidence="8" type="primary">lipO_4</name>
    <name evidence="8" type="ORF">Back11_37330</name>
</gene>
<feature type="region of interest" description="Disordered" evidence="6">
    <location>
        <begin position="27"/>
        <end position="50"/>
    </location>
</feature>
<evidence type="ECO:0000313" key="8">
    <source>
        <dbReference type="EMBL" id="BBH22388.1"/>
    </source>
</evidence>
<dbReference type="InterPro" id="IPR006059">
    <property type="entry name" value="SBP"/>
</dbReference>
<dbReference type="EMBL" id="AP019308">
    <property type="protein sequence ID" value="BBH22388.1"/>
    <property type="molecule type" value="Genomic_DNA"/>
</dbReference>
<dbReference type="SUPFAM" id="SSF53850">
    <property type="entry name" value="Periplasmic binding protein-like II"/>
    <property type="match status" value="1"/>
</dbReference>
<dbReference type="Proteomes" id="UP000275368">
    <property type="component" value="Chromosome"/>
</dbReference>
<keyword evidence="2 7" id="KW-0732">Signal</keyword>
<dbReference type="PANTHER" id="PTHR43649">
    <property type="entry name" value="ARABINOSE-BINDING PROTEIN-RELATED"/>
    <property type="match status" value="1"/>
</dbReference>
<evidence type="ECO:0000256" key="4">
    <source>
        <dbReference type="ARBA" id="ARBA00023139"/>
    </source>
</evidence>
<sequence>MLKLKKTVIMTLIAGMTISMVACSSGETTGKEGNKPGESNKTGESNKPAEPVTVRILIDKTTNFPEDNTVVQEIRKRTGVNVQFLTVDSPDLETKLNTMIASNDMPDAFLNPNKAKIKDLVSNQVIIPMDDLMKTYGKNITDNKGSILKGAAQVDGKVYGIPRGWGFGNALTIRKDWLDKLKLPVPKTIDEYYTVLQAFANQDPDGNGKKDTIGVGAYFAGGKESDVYSTFAHIFAAYGVPVGRGKLIDGKVIPWLLQPGFMDGIKFLNKLYKEGLVDPEFTTISNLKEFEKLWNGKMGTFEFTPNGTTQNWLTRYVEDPKPQFEFTVIKGPNNQGGTQRLYLEDSGPWMHISKASKHPEEVMKVLDFLISDEGDKLTWAGIENKHYKMENGKFEWIKPYDDAASLRNEGGFAYNGVMNRINGFSVQLLNDQTKAGLKLSADNTIEDAYLYDIPEVERNSGKILQDITKEGFTSLIVSKGDLDKEYESFKTKYLDAGGQQWIEQATEIYKKENPDKK</sequence>
<feature type="chain" id="PRO_5043803318" evidence="7">
    <location>
        <begin position="22"/>
        <end position="517"/>
    </location>
</feature>
<evidence type="ECO:0000256" key="5">
    <source>
        <dbReference type="ARBA" id="ARBA00023288"/>
    </source>
</evidence>
<reference evidence="8 9" key="1">
    <citation type="submission" date="2018-11" db="EMBL/GenBank/DDBJ databases">
        <title>Complete genome sequence of Paenibacillus baekrokdamisoli strain KCTC 33723.</title>
        <authorList>
            <person name="Kang S.W."/>
            <person name="Lee K.C."/>
            <person name="Kim K.K."/>
            <person name="Kim J.S."/>
            <person name="Kim D.S."/>
            <person name="Ko S.H."/>
            <person name="Yang S.H."/>
            <person name="Lee J.S."/>
        </authorList>
    </citation>
    <scope>NUCLEOTIDE SEQUENCE [LARGE SCALE GENOMIC DNA]</scope>
    <source>
        <strain evidence="8 9">KCTC 33723</strain>
    </source>
</reference>
<evidence type="ECO:0000256" key="2">
    <source>
        <dbReference type="ARBA" id="ARBA00022729"/>
    </source>
</evidence>
<feature type="signal peptide" evidence="7">
    <location>
        <begin position="1"/>
        <end position="21"/>
    </location>
</feature>
<evidence type="ECO:0000256" key="1">
    <source>
        <dbReference type="ARBA" id="ARBA00022475"/>
    </source>
</evidence>
<dbReference type="AlphaFoldDB" id="A0A3G9JEF2"/>
<organism evidence="8 9">
    <name type="scientific">Paenibacillus baekrokdamisoli</name>
    <dbReference type="NCBI Taxonomy" id="1712516"/>
    <lineage>
        <taxon>Bacteria</taxon>
        <taxon>Bacillati</taxon>
        <taxon>Bacillota</taxon>
        <taxon>Bacilli</taxon>
        <taxon>Bacillales</taxon>
        <taxon>Paenibacillaceae</taxon>
        <taxon>Paenibacillus</taxon>
    </lineage>
</organism>
<dbReference type="Gene3D" id="3.40.190.10">
    <property type="entry name" value="Periplasmic binding protein-like II"/>
    <property type="match status" value="2"/>
</dbReference>
<keyword evidence="1" id="KW-1003">Cell membrane</keyword>
<evidence type="ECO:0000256" key="6">
    <source>
        <dbReference type="SAM" id="MobiDB-lite"/>
    </source>
</evidence>
<protein>
    <submittedName>
        <fullName evidence="8">Lipoprotein LipO</fullName>
    </submittedName>
</protein>
<evidence type="ECO:0000256" key="7">
    <source>
        <dbReference type="SAM" id="SignalP"/>
    </source>
</evidence>
<dbReference type="RefSeq" id="WP_125660426.1">
    <property type="nucleotide sequence ID" value="NZ_AP019308.1"/>
</dbReference>
<dbReference type="Pfam" id="PF01547">
    <property type="entry name" value="SBP_bac_1"/>
    <property type="match status" value="1"/>
</dbReference>